<feature type="transmembrane region" description="Helical" evidence="1">
    <location>
        <begin position="86"/>
        <end position="105"/>
    </location>
</feature>
<reference evidence="3" key="1">
    <citation type="journal article" date="2019" name="Nat. Commun.">
        <title>Expansion of phycobilisome linker gene families in mesophilic red algae.</title>
        <authorList>
            <person name="Lee J."/>
            <person name="Kim D."/>
            <person name="Bhattacharya D."/>
            <person name="Yoon H.S."/>
        </authorList>
    </citation>
    <scope>NUCLEOTIDE SEQUENCE [LARGE SCALE GENOMIC DNA]</scope>
    <source>
        <strain evidence="3">CCMP 1328</strain>
    </source>
</reference>
<keyword evidence="1" id="KW-0472">Membrane</keyword>
<dbReference type="Proteomes" id="UP000324585">
    <property type="component" value="Unassembled WGS sequence"/>
</dbReference>
<gene>
    <name evidence="2" type="ORF">FVE85_9280</name>
</gene>
<accession>A0A5J4YNY2</accession>
<comment type="caution">
    <text evidence="2">The sequence shown here is derived from an EMBL/GenBank/DDBJ whole genome shotgun (WGS) entry which is preliminary data.</text>
</comment>
<evidence type="ECO:0000313" key="3">
    <source>
        <dbReference type="Proteomes" id="UP000324585"/>
    </source>
</evidence>
<name>A0A5J4YNY2_PORPP</name>
<keyword evidence="1" id="KW-0812">Transmembrane</keyword>
<dbReference type="AlphaFoldDB" id="A0A5J4YNY2"/>
<keyword evidence="3" id="KW-1185">Reference proteome</keyword>
<dbReference type="EMBL" id="VRMN01000008">
    <property type="protein sequence ID" value="KAA8493008.1"/>
    <property type="molecule type" value="Genomic_DNA"/>
</dbReference>
<evidence type="ECO:0000313" key="2">
    <source>
        <dbReference type="EMBL" id="KAA8493008.1"/>
    </source>
</evidence>
<evidence type="ECO:0000256" key="1">
    <source>
        <dbReference type="SAM" id="Phobius"/>
    </source>
</evidence>
<sequence length="184" mass="20959">MVAAFVGISSGPVRVSVGQAVRRRVCVWRRHDRFDLAGTAASCCRTCNRQMLVMGAHAASPTVKVAPSRFLLPLLPPYLVSSTRELGAFVVALLMTIALGVLVYIRQRKILTERRRVAKEEEALRVLREFKHPPELEYPHTFNFRKNSVEDIVKNLSMEWDRKWDNMMKASTDQDTRDSNSESK</sequence>
<keyword evidence="1" id="KW-1133">Transmembrane helix</keyword>
<protein>
    <submittedName>
        <fullName evidence="2">Uncharacterized protein</fullName>
    </submittedName>
</protein>
<organism evidence="2 3">
    <name type="scientific">Porphyridium purpureum</name>
    <name type="common">Red alga</name>
    <name type="synonym">Porphyridium cruentum</name>
    <dbReference type="NCBI Taxonomy" id="35688"/>
    <lineage>
        <taxon>Eukaryota</taxon>
        <taxon>Rhodophyta</taxon>
        <taxon>Bangiophyceae</taxon>
        <taxon>Porphyridiales</taxon>
        <taxon>Porphyridiaceae</taxon>
        <taxon>Porphyridium</taxon>
    </lineage>
</organism>
<proteinExistence type="predicted"/>